<dbReference type="RefSeq" id="WP_120012057.1">
    <property type="nucleotide sequence ID" value="NZ_QZWZ01000001.1"/>
</dbReference>
<dbReference type="Proteomes" id="UP000272706">
    <property type="component" value="Unassembled WGS sequence"/>
</dbReference>
<sequence length="84" mass="9521">MWQVTVMAVALAALCAGCMSAEDRRAADEAKCRSYGFTKKNDAFAECLQRIDLDRRAELRSASAFDPWDRAILYRPIIIRPQPK</sequence>
<gene>
    <name evidence="2" type="ORF">D3227_02365</name>
</gene>
<protein>
    <recommendedName>
        <fullName evidence="4">Lipoprotein</fullName>
    </recommendedName>
</protein>
<feature type="chain" id="PRO_5017481646" description="Lipoprotein" evidence="1">
    <location>
        <begin position="22"/>
        <end position="84"/>
    </location>
</feature>
<accession>A0A3A5L305</accession>
<dbReference type="EMBL" id="QZWZ01000001">
    <property type="protein sequence ID" value="RJT42711.1"/>
    <property type="molecule type" value="Genomic_DNA"/>
</dbReference>
<feature type="signal peptide" evidence="1">
    <location>
        <begin position="1"/>
        <end position="21"/>
    </location>
</feature>
<organism evidence="2 3">
    <name type="scientific">Mesorhizobium waimense</name>
    <dbReference type="NCBI Taxonomy" id="1300307"/>
    <lineage>
        <taxon>Bacteria</taxon>
        <taxon>Pseudomonadati</taxon>
        <taxon>Pseudomonadota</taxon>
        <taxon>Alphaproteobacteria</taxon>
        <taxon>Hyphomicrobiales</taxon>
        <taxon>Phyllobacteriaceae</taxon>
        <taxon>Mesorhizobium</taxon>
    </lineage>
</organism>
<evidence type="ECO:0000313" key="2">
    <source>
        <dbReference type="EMBL" id="RJT42711.1"/>
    </source>
</evidence>
<name>A0A3A5L305_9HYPH</name>
<evidence type="ECO:0008006" key="4">
    <source>
        <dbReference type="Google" id="ProtNLM"/>
    </source>
</evidence>
<dbReference type="AlphaFoldDB" id="A0A3A5L305"/>
<keyword evidence="1" id="KW-0732">Signal</keyword>
<dbReference type="OrthoDB" id="8163917at2"/>
<reference evidence="2 3" key="1">
    <citation type="submission" date="2018-09" db="EMBL/GenBank/DDBJ databases">
        <title>Mesorhizobium carmichaelinearum sp. nov. isolated from Carmichaelinea spp. root nodules in New Zealand.</title>
        <authorList>
            <person name="De Meyer S.E."/>
        </authorList>
    </citation>
    <scope>NUCLEOTIDE SEQUENCE [LARGE SCALE GENOMIC DNA]</scope>
    <source>
        <strain evidence="2 3">ICMP19557</strain>
    </source>
</reference>
<evidence type="ECO:0000313" key="3">
    <source>
        <dbReference type="Proteomes" id="UP000272706"/>
    </source>
</evidence>
<keyword evidence="3" id="KW-1185">Reference proteome</keyword>
<proteinExistence type="predicted"/>
<evidence type="ECO:0000256" key="1">
    <source>
        <dbReference type="SAM" id="SignalP"/>
    </source>
</evidence>
<comment type="caution">
    <text evidence="2">The sequence shown here is derived from an EMBL/GenBank/DDBJ whole genome shotgun (WGS) entry which is preliminary data.</text>
</comment>